<dbReference type="CDD" id="cd02440">
    <property type="entry name" value="AdoMet_MTases"/>
    <property type="match status" value="1"/>
</dbReference>
<dbReference type="InterPro" id="IPR001202">
    <property type="entry name" value="WW_dom"/>
</dbReference>
<gene>
    <name evidence="3" type="ORF">SCF082_LOCUS37832</name>
</gene>
<dbReference type="Proteomes" id="UP001642464">
    <property type="component" value="Unassembled WGS sequence"/>
</dbReference>
<keyword evidence="1" id="KW-0677">Repeat</keyword>
<dbReference type="EMBL" id="CAXAMM010038585">
    <property type="protein sequence ID" value="CAK9079279.1"/>
    <property type="molecule type" value="Genomic_DNA"/>
</dbReference>
<dbReference type="PROSITE" id="PS50020">
    <property type="entry name" value="WW_DOMAIN_2"/>
    <property type="match status" value="1"/>
</dbReference>
<dbReference type="Gene3D" id="3.40.50.150">
    <property type="entry name" value="Vaccinia Virus protein VP39"/>
    <property type="match status" value="1"/>
</dbReference>
<protein>
    <recommendedName>
        <fullName evidence="2">WW domain-containing protein</fullName>
    </recommendedName>
</protein>
<comment type="caution">
    <text evidence="3">The sequence shown here is derived from an EMBL/GenBank/DDBJ whole genome shotgun (WGS) entry which is preliminary data.</text>
</comment>
<dbReference type="InterPro" id="IPR036020">
    <property type="entry name" value="WW_dom_sf"/>
</dbReference>
<dbReference type="Pfam" id="PF13540">
    <property type="entry name" value="RCC1_2"/>
    <property type="match status" value="2"/>
</dbReference>
<name>A0ABP0PWK3_9DINO</name>
<keyword evidence="4" id="KW-1185">Reference proteome</keyword>
<evidence type="ECO:0000313" key="3">
    <source>
        <dbReference type="EMBL" id="CAK9079279.1"/>
    </source>
</evidence>
<organism evidence="3 4">
    <name type="scientific">Durusdinium trenchii</name>
    <dbReference type="NCBI Taxonomy" id="1381693"/>
    <lineage>
        <taxon>Eukaryota</taxon>
        <taxon>Sar</taxon>
        <taxon>Alveolata</taxon>
        <taxon>Dinophyceae</taxon>
        <taxon>Suessiales</taxon>
        <taxon>Symbiodiniaceae</taxon>
        <taxon>Durusdinium</taxon>
    </lineage>
</organism>
<sequence length="671" mass="75401">MRMVFDFFDPPARAADWRVEAWGVLSSSERKRMEARKLLDEAINCVAEAFGNSSSSPPKVLVLGCGLSPLVFTLADRLPFVKTGCMELSPTLLESLEAMAWSLPRRPQFFVQADITDLRRRRGRDHQVLSPGSFDVLVDENVLDGLACRFPAQRGLESLREALRGIAWLLKPGTGRLLTISFAPLTVEPHREAFDDWVLLPPCALQRETIHVATWAPKGTPSEKSLSPFQEALNFLDADPLWLFGIADPATQRALEKTAVVPMLRCMGQRPCIEEWFSYLNADEQGDAPFRWVVESFAEVELPEPWTSFKGVGSVVCYLNNETNETTWKHPFYDYFAQLLNHCRRSTNEEHIKLRINRVLWSYEAESQTDVQSQMPLVSPKYVKILAEILDCELVTEPFMVRTLKTFLKAFSQMYHDGELDTQEVIYCLDIVKNERAKASVVRCFHTVLLRSDGRTVACGLRDHGQCNIPPLDDGFFYIRVSASTFHTVLLRSDGTAVACGSNHAGQCSVPPLDEGTFYTEVSTYRFHTVLLRSDGRAVACGRNNYGQCSIPSLKSWRELLTFAAASRCYICNCAPLAKDYVLQLSVSFSDDTAVLRCWNLAGLEVLRLEANAFDLAVETHKRLACELKVCPQSLQAVLPDGQLMALICRENPLAALADLVEVNRDQHNET</sequence>
<dbReference type="SUPFAM" id="SSF50985">
    <property type="entry name" value="RCC1/BLIP-II"/>
    <property type="match status" value="1"/>
</dbReference>
<dbReference type="PANTHER" id="PTHR45622">
    <property type="entry name" value="UBIQUITIN-PROTEIN LIGASE E3A-RELATED"/>
    <property type="match status" value="1"/>
</dbReference>
<reference evidence="3 4" key="1">
    <citation type="submission" date="2024-02" db="EMBL/GenBank/DDBJ databases">
        <authorList>
            <person name="Chen Y."/>
            <person name="Shah S."/>
            <person name="Dougan E. K."/>
            <person name="Thang M."/>
            <person name="Chan C."/>
        </authorList>
    </citation>
    <scope>NUCLEOTIDE SEQUENCE [LARGE SCALE GENOMIC DNA]</scope>
</reference>
<dbReference type="Gene3D" id="2.130.10.30">
    <property type="entry name" value="Regulator of chromosome condensation 1/beta-lactamase-inhibitor protein II"/>
    <property type="match status" value="1"/>
</dbReference>
<dbReference type="InterPro" id="IPR009091">
    <property type="entry name" value="RCC1/BLIP-II"/>
</dbReference>
<dbReference type="SUPFAM" id="SSF53335">
    <property type="entry name" value="S-adenosyl-L-methionine-dependent methyltransferases"/>
    <property type="match status" value="1"/>
</dbReference>
<evidence type="ECO:0000259" key="2">
    <source>
        <dbReference type="PROSITE" id="PS50020"/>
    </source>
</evidence>
<accession>A0ABP0PWK3</accession>
<proteinExistence type="predicted"/>
<dbReference type="InterPro" id="IPR051709">
    <property type="entry name" value="Ub-ligase/GTPase-reg"/>
</dbReference>
<feature type="domain" description="WW" evidence="2">
    <location>
        <begin position="300"/>
        <end position="333"/>
    </location>
</feature>
<evidence type="ECO:0000313" key="4">
    <source>
        <dbReference type="Proteomes" id="UP001642464"/>
    </source>
</evidence>
<dbReference type="InterPro" id="IPR029063">
    <property type="entry name" value="SAM-dependent_MTases_sf"/>
</dbReference>
<dbReference type="PANTHER" id="PTHR45622:SF70">
    <property type="entry name" value="SECRETION-REGULATING GUANINE NUCLEOTIDE EXCHANGE FACTOR"/>
    <property type="match status" value="1"/>
</dbReference>
<dbReference type="SUPFAM" id="SSF51045">
    <property type="entry name" value="WW domain"/>
    <property type="match status" value="1"/>
</dbReference>
<evidence type="ECO:0000256" key="1">
    <source>
        <dbReference type="ARBA" id="ARBA00022737"/>
    </source>
</evidence>